<proteinExistence type="predicted"/>
<keyword evidence="3" id="KW-1185">Reference proteome</keyword>
<reference evidence="2 3" key="1">
    <citation type="submission" date="2018-11" db="EMBL/GenBank/DDBJ databases">
        <title>Genomic Encyclopedia of Type Strains, Phase IV (KMG-IV): sequencing the most valuable type-strain genomes for metagenomic binning, comparative biology and taxonomic classification.</title>
        <authorList>
            <person name="Goeker M."/>
        </authorList>
    </citation>
    <scope>NUCLEOTIDE SEQUENCE [LARGE SCALE GENOMIC DNA]</scope>
    <source>
        <strain evidence="2 3">DSM 100316</strain>
    </source>
</reference>
<accession>A0A3N2DPE0</accession>
<keyword evidence="1" id="KW-0732">Signal</keyword>
<feature type="signal peptide" evidence="1">
    <location>
        <begin position="1"/>
        <end position="32"/>
    </location>
</feature>
<evidence type="ECO:0000313" key="3">
    <source>
        <dbReference type="Proteomes" id="UP000275394"/>
    </source>
</evidence>
<dbReference type="InterPro" id="IPR005619">
    <property type="entry name" value="Uncharacterised_YajG"/>
</dbReference>
<dbReference type="PROSITE" id="PS51257">
    <property type="entry name" value="PROKAR_LIPOPROTEIN"/>
    <property type="match status" value="1"/>
</dbReference>
<feature type="chain" id="PRO_5018190571" evidence="1">
    <location>
        <begin position="33"/>
        <end position="202"/>
    </location>
</feature>
<dbReference type="AlphaFoldDB" id="A0A3N2DPE0"/>
<organism evidence="2 3">
    <name type="scientific">Sinobacterium caligoides</name>
    <dbReference type="NCBI Taxonomy" id="933926"/>
    <lineage>
        <taxon>Bacteria</taxon>
        <taxon>Pseudomonadati</taxon>
        <taxon>Pseudomonadota</taxon>
        <taxon>Gammaproteobacteria</taxon>
        <taxon>Cellvibrionales</taxon>
        <taxon>Spongiibacteraceae</taxon>
        <taxon>Sinobacterium</taxon>
    </lineage>
</organism>
<dbReference type="RefSeq" id="WP_123712303.1">
    <property type="nucleotide sequence ID" value="NZ_RKHR01000004.1"/>
</dbReference>
<protein>
    <submittedName>
        <fullName evidence="2">Putative lipoprotein YajG</fullName>
    </submittedName>
</protein>
<dbReference type="OrthoDB" id="6079746at2"/>
<sequence>MSRKNQHRAFYYHLKKCLPLLAVCTVLLTGCAQSPQQLSLNPDVAAVALANAAVVATVHSRDDRGTETVGSRGGVYKQSSLITTPDDFAQRLADAYATALQQSGAVSLQAEAPLQITVALNKFAISTPERSVLPEISYSAQISIEAVRGGEKRTYRYSVTQTHKLPQVPSDSKNQALVDDLFNELLRRAVVDEGLNQFIVAG</sequence>
<evidence type="ECO:0000256" key="1">
    <source>
        <dbReference type="SAM" id="SignalP"/>
    </source>
</evidence>
<dbReference type="EMBL" id="RKHR01000004">
    <property type="protein sequence ID" value="ROS01519.1"/>
    <property type="molecule type" value="Genomic_DNA"/>
</dbReference>
<evidence type="ECO:0000313" key="2">
    <source>
        <dbReference type="EMBL" id="ROS01519.1"/>
    </source>
</evidence>
<dbReference type="Pfam" id="PF03923">
    <property type="entry name" value="Lipoprotein_16"/>
    <property type="match status" value="1"/>
</dbReference>
<gene>
    <name evidence="2" type="ORF">EDC56_1961</name>
</gene>
<comment type="caution">
    <text evidence="2">The sequence shown here is derived from an EMBL/GenBank/DDBJ whole genome shotgun (WGS) entry which is preliminary data.</text>
</comment>
<dbReference type="Proteomes" id="UP000275394">
    <property type="component" value="Unassembled WGS sequence"/>
</dbReference>
<keyword evidence="2" id="KW-0449">Lipoprotein</keyword>
<name>A0A3N2DPE0_9GAMM</name>